<dbReference type="AlphaFoldDB" id="A0A1G7CE11"/>
<accession>A0A1G7CE11</accession>
<sequence>MDRLLSFYPDTQIVRISAEGCRCVEQMRWLFGWQALLDVVSNVEELAGASHSHALQYETGTAS</sequence>
<dbReference type="Proteomes" id="UP000198908">
    <property type="component" value="Unassembled WGS sequence"/>
</dbReference>
<dbReference type="EMBL" id="FMYQ01000044">
    <property type="protein sequence ID" value="SDE37612.1"/>
    <property type="molecule type" value="Genomic_DNA"/>
</dbReference>
<gene>
    <name evidence="1" type="ORF">SAMN05421548_14444</name>
</gene>
<evidence type="ECO:0000313" key="2">
    <source>
        <dbReference type="Proteomes" id="UP000198908"/>
    </source>
</evidence>
<evidence type="ECO:0000313" key="1">
    <source>
        <dbReference type="EMBL" id="SDE37612.1"/>
    </source>
</evidence>
<name>A0A1G7CE11_9BURK</name>
<dbReference type="RefSeq" id="WP_092005928.1">
    <property type="nucleotide sequence ID" value="NZ_FMYQ01000044.1"/>
</dbReference>
<organism evidence="1 2">
    <name type="scientific">Paraburkholderia lycopersici</name>
    <dbReference type="NCBI Taxonomy" id="416944"/>
    <lineage>
        <taxon>Bacteria</taxon>
        <taxon>Pseudomonadati</taxon>
        <taxon>Pseudomonadota</taxon>
        <taxon>Betaproteobacteria</taxon>
        <taxon>Burkholderiales</taxon>
        <taxon>Burkholderiaceae</taxon>
        <taxon>Paraburkholderia</taxon>
    </lineage>
</organism>
<keyword evidence="2" id="KW-1185">Reference proteome</keyword>
<protein>
    <submittedName>
        <fullName evidence="1">Uncharacterized protein</fullName>
    </submittedName>
</protein>
<reference evidence="2" key="1">
    <citation type="submission" date="2016-09" db="EMBL/GenBank/DDBJ databases">
        <authorList>
            <person name="Varghese N."/>
            <person name="Submissions S."/>
        </authorList>
    </citation>
    <scope>NUCLEOTIDE SEQUENCE [LARGE SCALE GENOMIC DNA]</scope>
    <source>
        <strain evidence="2">TNe-862</strain>
    </source>
</reference>
<proteinExistence type="predicted"/>